<organism evidence="2 3">
    <name type="scientific">Puccinia graminis f. sp. tritici</name>
    <dbReference type="NCBI Taxonomy" id="56615"/>
    <lineage>
        <taxon>Eukaryota</taxon>
        <taxon>Fungi</taxon>
        <taxon>Dikarya</taxon>
        <taxon>Basidiomycota</taxon>
        <taxon>Pucciniomycotina</taxon>
        <taxon>Pucciniomycetes</taxon>
        <taxon>Pucciniales</taxon>
        <taxon>Pucciniaceae</taxon>
        <taxon>Puccinia</taxon>
    </lineage>
</organism>
<reference evidence="2 3" key="1">
    <citation type="submission" date="2019-05" db="EMBL/GenBank/DDBJ databases">
        <title>Emergence of the Ug99 lineage of the wheat stem rust pathogen through somatic hybridization.</title>
        <authorList>
            <person name="Li F."/>
            <person name="Upadhyaya N.M."/>
            <person name="Sperschneider J."/>
            <person name="Matny O."/>
            <person name="Nguyen-Phuc H."/>
            <person name="Mago R."/>
            <person name="Raley C."/>
            <person name="Miller M.E."/>
            <person name="Silverstein K.A.T."/>
            <person name="Henningsen E."/>
            <person name="Hirsch C.D."/>
            <person name="Visser B."/>
            <person name="Pretorius Z.A."/>
            <person name="Steffenson B.J."/>
            <person name="Schwessinger B."/>
            <person name="Dodds P.N."/>
            <person name="Figueroa M."/>
        </authorList>
    </citation>
    <scope>NUCLEOTIDE SEQUENCE [LARGE SCALE GENOMIC DNA]</scope>
    <source>
        <strain evidence="2">21-0</strain>
    </source>
</reference>
<sequence length="122" mass="13096">MIQKINQLPLHHHPIMNIFLSALAMLYMTSRVVDAFNCGDKIPQNVCLMVDPIMGQAWFARADDIPPSGAGKGCKLAGVHALEARGCCPLATIKRGGRITMGEYNRAGCGPPIPDSPPPKMA</sequence>
<accession>A0A5B0PND2</accession>
<dbReference type="Proteomes" id="UP000324748">
    <property type="component" value="Unassembled WGS sequence"/>
</dbReference>
<protein>
    <submittedName>
        <fullName evidence="2">Uncharacterized protein</fullName>
    </submittedName>
</protein>
<dbReference type="OrthoDB" id="10285214at2759"/>
<evidence type="ECO:0000313" key="2">
    <source>
        <dbReference type="EMBL" id="KAA1103157.1"/>
    </source>
</evidence>
<feature type="chain" id="PRO_5023102337" evidence="1">
    <location>
        <begin position="36"/>
        <end position="122"/>
    </location>
</feature>
<feature type="signal peptide" evidence="1">
    <location>
        <begin position="1"/>
        <end position="35"/>
    </location>
</feature>
<proteinExistence type="predicted"/>
<keyword evidence="3" id="KW-1185">Reference proteome</keyword>
<evidence type="ECO:0000313" key="3">
    <source>
        <dbReference type="Proteomes" id="UP000324748"/>
    </source>
</evidence>
<gene>
    <name evidence="2" type="ORF">PGT21_008501</name>
</gene>
<comment type="caution">
    <text evidence="2">The sequence shown here is derived from an EMBL/GenBank/DDBJ whole genome shotgun (WGS) entry which is preliminary data.</text>
</comment>
<dbReference type="EMBL" id="VSWC01000042">
    <property type="protein sequence ID" value="KAA1103157.1"/>
    <property type="molecule type" value="Genomic_DNA"/>
</dbReference>
<dbReference type="AlphaFoldDB" id="A0A5B0PND2"/>
<keyword evidence="1" id="KW-0732">Signal</keyword>
<name>A0A5B0PND2_PUCGR</name>
<evidence type="ECO:0000256" key="1">
    <source>
        <dbReference type="SAM" id="SignalP"/>
    </source>
</evidence>